<gene>
    <name evidence="2" type="ORF">DPMN_042873</name>
</gene>
<reference evidence="2" key="2">
    <citation type="submission" date="2020-11" db="EMBL/GenBank/DDBJ databases">
        <authorList>
            <person name="McCartney M.A."/>
            <person name="Auch B."/>
            <person name="Kono T."/>
            <person name="Mallez S."/>
            <person name="Becker A."/>
            <person name="Gohl D.M."/>
            <person name="Silverstein K.A.T."/>
            <person name="Koren S."/>
            <person name="Bechman K.B."/>
            <person name="Herman A."/>
            <person name="Abrahante J.E."/>
            <person name="Garbe J."/>
        </authorList>
    </citation>
    <scope>NUCLEOTIDE SEQUENCE</scope>
    <source>
        <strain evidence="2">Duluth1</strain>
        <tissue evidence="2">Whole animal</tissue>
    </source>
</reference>
<organism evidence="2 3">
    <name type="scientific">Dreissena polymorpha</name>
    <name type="common">Zebra mussel</name>
    <name type="synonym">Mytilus polymorpha</name>
    <dbReference type="NCBI Taxonomy" id="45954"/>
    <lineage>
        <taxon>Eukaryota</taxon>
        <taxon>Metazoa</taxon>
        <taxon>Spiralia</taxon>
        <taxon>Lophotrochozoa</taxon>
        <taxon>Mollusca</taxon>
        <taxon>Bivalvia</taxon>
        <taxon>Autobranchia</taxon>
        <taxon>Heteroconchia</taxon>
        <taxon>Euheterodonta</taxon>
        <taxon>Imparidentia</taxon>
        <taxon>Neoheterodontei</taxon>
        <taxon>Myida</taxon>
        <taxon>Dreissenoidea</taxon>
        <taxon>Dreissenidae</taxon>
        <taxon>Dreissena</taxon>
    </lineage>
</organism>
<keyword evidence="3" id="KW-1185">Reference proteome</keyword>
<reference evidence="2" key="1">
    <citation type="journal article" date="2019" name="bioRxiv">
        <title>The Genome of the Zebra Mussel, Dreissena polymorpha: A Resource for Invasive Species Research.</title>
        <authorList>
            <person name="McCartney M.A."/>
            <person name="Auch B."/>
            <person name="Kono T."/>
            <person name="Mallez S."/>
            <person name="Zhang Y."/>
            <person name="Obille A."/>
            <person name="Becker A."/>
            <person name="Abrahante J.E."/>
            <person name="Garbe J."/>
            <person name="Badalamenti J.P."/>
            <person name="Herman A."/>
            <person name="Mangelson H."/>
            <person name="Liachko I."/>
            <person name="Sullivan S."/>
            <person name="Sone E.D."/>
            <person name="Koren S."/>
            <person name="Silverstein K.A.T."/>
            <person name="Beckman K.B."/>
            <person name="Gohl D.M."/>
        </authorList>
    </citation>
    <scope>NUCLEOTIDE SEQUENCE</scope>
    <source>
        <strain evidence="2">Duluth1</strain>
        <tissue evidence="2">Whole animal</tissue>
    </source>
</reference>
<dbReference type="OrthoDB" id="6132192at2759"/>
<evidence type="ECO:0000313" key="2">
    <source>
        <dbReference type="EMBL" id="KAH3736310.1"/>
    </source>
</evidence>
<dbReference type="SUPFAM" id="SSF52540">
    <property type="entry name" value="P-loop containing nucleoside triphosphate hydrolases"/>
    <property type="match status" value="1"/>
</dbReference>
<proteinExistence type="predicted"/>
<evidence type="ECO:0000313" key="3">
    <source>
        <dbReference type="Proteomes" id="UP000828390"/>
    </source>
</evidence>
<dbReference type="EMBL" id="JAIWYP010000011">
    <property type="protein sequence ID" value="KAH3736310.1"/>
    <property type="molecule type" value="Genomic_DNA"/>
</dbReference>
<dbReference type="Gene3D" id="3.40.50.300">
    <property type="entry name" value="P-loop containing nucleotide triphosphate hydrolases"/>
    <property type="match status" value="1"/>
</dbReference>
<dbReference type="Proteomes" id="UP000828390">
    <property type="component" value="Unassembled WGS sequence"/>
</dbReference>
<name>A0A9D4D1K8_DREPO</name>
<comment type="caution">
    <text evidence="2">The sequence shown here is derived from an EMBL/GenBank/DDBJ whole genome shotgun (WGS) entry which is preliminary data.</text>
</comment>
<sequence>MGNKPSRNLCRLSRECKGRDDVVKDVRALVHDDDVDVIVICGAPMIGKSMVLIKAFLEEQEHLDSDNVFLYHNFDDCKEDDVHRAEESWSLKINRFAKGEASDNKVKYKILLDRLISSYENQVYLYLDNVDMLKKWDKLAEFLELVKDSVATHDNLKVIFSTSTQVPEITNGLVVVKVPVLPIEHISSLITNVCVSKQVNVDESQKLYIPLIGTLCDGIPYIATTAGSILSENQGLILPSELLELMIAQRLEVLSPTNYPTSNRFVALTGPISESSLNIEVRDFLSNLAQKLRSTFTEDEAVQCNDDTRDTAAMVKNSKLRPLLICCILAKDKKLCLPTVFKECKLVVDKNLAQENHGENAEEVKRLEDCRLNLTRENLTRLNLTITDRQLENPKEVEKIIKSLMDTAKREPEENFDSFGSKILEELGLDCNFFGIPDVQTPDGKPEPTVAYGGSGSGLEFVQLRKDAFRKEFFGNDTSSLGSLNYDQFSYANKDLSENHIIMKSDDIVSQKDLLSNGPHALDVDPDYKGNETLESIHSESYTCKKETVALYDHDINKILLLNDNKNTPKVRGEQMPLQSSGPNGIMYVNNAAEEIKLHPQISEEDSGIEHGSDVHMRRTTD</sequence>
<evidence type="ECO:0000256" key="1">
    <source>
        <dbReference type="SAM" id="MobiDB-lite"/>
    </source>
</evidence>
<feature type="compositionally biased region" description="Basic and acidic residues" evidence="1">
    <location>
        <begin position="608"/>
        <end position="622"/>
    </location>
</feature>
<dbReference type="InterPro" id="IPR027417">
    <property type="entry name" value="P-loop_NTPase"/>
</dbReference>
<protein>
    <submittedName>
        <fullName evidence="2">Uncharacterized protein</fullName>
    </submittedName>
</protein>
<accession>A0A9D4D1K8</accession>
<dbReference type="AlphaFoldDB" id="A0A9D4D1K8"/>
<feature type="region of interest" description="Disordered" evidence="1">
    <location>
        <begin position="600"/>
        <end position="622"/>
    </location>
</feature>